<dbReference type="Proteomes" id="UP000266841">
    <property type="component" value="Unassembled WGS sequence"/>
</dbReference>
<organism evidence="2 3">
    <name type="scientific">Thalassiosira oceanica</name>
    <name type="common">Marine diatom</name>
    <dbReference type="NCBI Taxonomy" id="159749"/>
    <lineage>
        <taxon>Eukaryota</taxon>
        <taxon>Sar</taxon>
        <taxon>Stramenopiles</taxon>
        <taxon>Ochrophyta</taxon>
        <taxon>Bacillariophyta</taxon>
        <taxon>Coscinodiscophyceae</taxon>
        <taxon>Thalassiosirophycidae</taxon>
        <taxon>Thalassiosirales</taxon>
        <taxon>Thalassiosiraceae</taxon>
        <taxon>Thalassiosira</taxon>
    </lineage>
</organism>
<accession>K0RU59</accession>
<evidence type="ECO:0000256" key="1">
    <source>
        <dbReference type="SAM" id="MobiDB-lite"/>
    </source>
</evidence>
<dbReference type="OrthoDB" id="421289at2759"/>
<evidence type="ECO:0000313" key="2">
    <source>
        <dbReference type="EMBL" id="EJK52421.1"/>
    </source>
</evidence>
<feature type="compositionally biased region" description="Low complexity" evidence="1">
    <location>
        <begin position="26"/>
        <end position="35"/>
    </location>
</feature>
<protein>
    <submittedName>
        <fullName evidence="2">Uncharacterized protein</fullName>
    </submittedName>
</protein>
<name>K0RU59_THAOC</name>
<dbReference type="AlphaFoldDB" id="K0RU59"/>
<keyword evidence="3" id="KW-1185">Reference proteome</keyword>
<comment type="caution">
    <text evidence="2">The sequence shown here is derived from an EMBL/GenBank/DDBJ whole genome shotgun (WGS) entry which is preliminary data.</text>
</comment>
<proteinExistence type="predicted"/>
<evidence type="ECO:0000313" key="3">
    <source>
        <dbReference type="Proteomes" id="UP000266841"/>
    </source>
</evidence>
<dbReference type="eggNOG" id="ENOG502SA5A">
    <property type="taxonomic scope" value="Eukaryota"/>
</dbReference>
<sequence length="631" mass="70048">YDDRGNVIGDMQPLIEEDEASGSGGSAAASSWWGAWTGGGGSRSSASSSASPPPRPPPRPVVARRQTIKKRSGGGGRTCGKFFTLLCAALKRRRSSLLAVLLLTALSYKSSSLLLLSAGTITGRKSDNLKPIRYKERRESAGVMKRWLYSTLHDADVTAHQVEYHQQMSRWVLAMHGSGEPYVHTLKPPGRGGSGPYYAIWTKGGADVLASAWRVLRNGDTEYIDAHSYVSPIGSVREMTHVIDVYGDHAGFHGVSIFVLPAFPSLILIGSPWKHELTLFDLMEKWFPDAYGHTIDFHLAQVAFLKAKVSSSTRFLLLDMGPLKKILETLNPKFYKRVTWLKPMQVARVNDGTLTANFHVSWAGTAEGYFPRYGANRYLLAWLRSLNPPGWEPSKQRTVIYYSRVFPEAKLGRLLDADHSDDVAKTIQKCLEKNGRDEKLVIFDGTITGEDGERRSMTLLEQFSLFRSASMALGPHGTGLDLSTHMCFPGKSQHCMDGLQPRYKRDRIRVRAVQQQGSQPRQIPVEDSIVRVLGPAVQLPPPSLHAEVDRRPRSLQVCRIDFLWPLMHFDERVLHLNRHKKRVLVLAQSSSTIGIGGGVATKLLGFVRTHAACGAQRAPYPHLAAHHTCNY</sequence>
<feature type="compositionally biased region" description="Pro residues" evidence="1">
    <location>
        <begin position="51"/>
        <end position="60"/>
    </location>
</feature>
<dbReference type="EMBL" id="AGNL01039882">
    <property type="protein sequence ID" value="EJK52421.1"/>
    <property type="molecule type" value="Genomic_DNA"/>
</dbReference>
<gene>
    <name evidence="2" type="ORF">THAOC_28297</name>
</gene>
<reference evidence="2 3" key="1">
    <citation type="journal article" date="2012" name="Genome Biol.">
        <title>Genome and low-iron response of an oceanic diatom adapted to chronic iron limitation.</title>
        <authorList>
            <person name="Lommer M."/>
            <person name="Specht M."/>
            <person name="Roy A.S."/>
            <person name="Kraemer L."/>
            <person name="Andreson R."/>
            <person name="Gutowska M.A."/>
            <person name="Wolf J."/>
            <person name="Bergner S.V."/>
            <person name="Schilhabel M.B."/>
            <person name="Klostermeier U.C."/>
            <person name="Beiko R.G."/>
            <person name="Rosenstiel P."/>
            <person name="Hippler M."/>
            <person name="Laroche J."/>
        </authorList>
    </citation>
    <scope>NUCLEOTIDE SEQUENCE [LARGE SCALE GENOMIC DNA]</scope>
    <source>
        <strain evidence="2 3">CCMP1005</strain>
    </source>
</reference>
<feature type="non-terminal residue" evidence="2">
    <location>
        <position position="1"/>
    </location>
</feature>
<feature type="region of interest" description="Disordered" evidence="1">
    <location>
        <begin position="1"/>
        <end position="75"/>
    </location>
</feature>